<reference evidence="2" key="1">
    <citation type="journal article" date="2023" name="Mol. Phylogenet. Evol.">
        <title>Genome-scale phylogeny and comparative genomics of the fungal order Sordariales.</title>
        <authorList>
            <person name="Hensen N."/>
            <person name="Bonometti L."/>
            <person name="Westerberg I."/>
            <person name="Brannstrom I.O."/>
            <person name="Guillou S."/>
            <person name="Cros-Aarteil S."/>
            <person name="Calhoun S."/>
            <person name="Haridas S."/>
            <person name="Kuo A."/>
            <person name="Mondo S."/>
            <person name="Pangilinan J."/>
            <person name="Riley R."/>
            <person name="LaButti K."/>
            <person name="Andreopoulos B."/>
            <person name="Lipzen A."/>
            <person name="Chen C."/>
            <person name="Yan M."/>
            <person name="Daum C."/>
            <person name="Ng V."/>
            <person name="Clum A."/>
            <person name="Steindorff A."/>
            <person name="Ohm R.A."/>
            <person name="Martin F."/>
            <person name="Silar P."/>
            <person name="Natvig D.O."/>
            <person name="Lalanne C."/>
            <person name="Gautier V."/>
            <person name="Ament-Velasquez S.L."/>
            <person name="Kruys A."/>
            <person name="Hutchinson M.I."/>
            <person name="Powell A.J."/>
            <person name="Barry K."/>
            <person name="Miller A.N."/>
            <person name="Grigoriev I.V."/>
            <person name="Debuchy R."/>
            <person name="Gladieux P."/>
            <person name="Hiltunen Thoren M."/>
            <person name="Johannesson H."/>
        </authorList>
    </citation>
    <scope>NUCLEOTIDE SEQUENCE</scope>
    <source>
        <strain evidence="2">CBS 757.83</strain>
    </source>
</reference>
<sequence length="131" mass="14425">MSSAASTPTATDGFPSFEASWAVFDWPTLTASGKRLRWTLDDPLESAIPVGPGTFIDPTIPDEPYHRVVGTVDHWHAILRDPFTEPKLSSITVGVEPLQDWESIGSRDIKVTTPTSARRKRRRGRPRSAAA</sequence>
<dbReference type="EMBL" id="MU863633">
    <property type="protein sequence ID" value="KAK4101979.1"/>
    <property type="molecule type" value="Genomic_DNA"/>
</dbReference>
<keyword evidence="3" id="KW-1185">Reference proteome</keyword>
<protein>
    <submittedName>
        <fullName evidence="2">Uncharacterized protein</fullName>
    </submittedName>
</protein>
<evidence type="ECO:0000256" key="1">
    <source>
        <dbReference type="SAM" id="MobiDB-lite"/>
    </source>
</evidence>
<evidence type="ECO:0000313" key="2">
    <source>
        <dbReference type="EMBL" id="KAK4101979.1"/>
    </source>
</evidence>
<reference evidence="2" key="2">
    <citation type="submission" date="2023-05" db="EMBL/GenBank/DDBJ databases">
        <authorList>
            <consortium name="Lawrence Berkeley National Laboratory"/>
            <person name="Steindorff A."/>
            <person name="Hensen N."/>
            <person name="Bonometti L."/>
            <person name="Westerberg I."/>
            <person name="Brannstrom I.O."/>
            <person name="Guillou S."/>
            <person name="Cros-Aarteil S."/>
            <person name="Calhoun S."/>
            <person name="Haridas S."/>
            <person name="Kuo A."/>
            <person name="Mondo S."/>
            <person name="Pangilinan J."/>
            <person name="Riley R."/>
            <person name="Labutti K."/>
            <person name="Andreopoulos B."/>
            <person name="Lipzen A."/>
            <person name="Chen C."/>
            <person name="Yanf M."/>
            <person name="Daum C."/>
            <person name="Ng V."/>
            <person name="Clum A."/>
            <person name="Ohm R."/>
            <person name="Martin F."/>
            <person name="Silar P."/>
            <person name="Natvig D."/>
            <person name="Lalanne C."/>
            <person name="Gautier V."/>
            <person name="Ament-Velasquez S.L."/>
            <person name="Kruys A."/>
            <person name="Hutchinson M.I."/>
            <person name="Powell A.J."/>
            <person name="Barry K."/>
            <person name="Miller A.N."/>
            <person name="Grigoriev I.V."/>
            <person name="Debuchy R."/>
            <person name="Gladieux P."/>
            <person name="Thoren M.H."/>
            <person name="Johannesson H."/>
        </authorList>
    </citation>
    <scope>NUCLEOTIDE SEQUENCE</scope>
    <source>
        <strain evidence="2">CBS 757.83</strain>
    </source>
</reference>
<organism evidence="2 3">
    <name type="scientific">Parathielavia hyrcaniae</name>
    <dbReference type="NCBI Taxonomy" id="113614"/>
    <lineage>
        <taxon>Eukaryota</taxon>
        <taxon>Fungi</taxon>
        <taxon>Dikarya</taxon>
        <taxon>Ascomycota</taxon>
        <taxon>Pezizomycotina</taxon>
        <taxon>Sordariomycetes</taxon>
        <taxon>Sordariomycetidae</taxon>
        <taxon>Sordariales</taxon>
        <taxon>Chaetomiaceae</taxon>
        <taxon>Parathielavia</taxon>
    </lineage>
</organism>
<evidence type="ECO:0000313" key="3">
    <source>
        <dbReference type="Proteomes" id="UP001305647"/>
    </source>
</evidence>
<dbReference type="Proteomes" id="UP001305647">
    <property type="component" value="Unassembled WGS sequence"/>
</dbReference>
<name>A0AAN6Q1Q9_9PEZI</name>
<gene>
    <name evidence="2" type="ORF">N658DRAFT_42992</name>
</gene>
<proteinExistence type="predicted"/>
<dbReference type="AlphaFoldDB" id="A0AAN6Q1Q9"/>
<feature type="compositionally biased region" description="Basic residues" evidence="1">
    <location>
        <begin position="117"/>
        <end position="131"/>
    </location>
</feature>
<comment type="caution">
    <text evidence="2">The sequence shown here is derived from an EMBL/GenBank/DDBJ whole genome shotgun (WGS) entry which is preliminary data.</text>
</comment>
<feature type="region of interest" description="Disordered" evidence="1">
    <location>
        <begin position="106"/>
        <end position="131"/>
    </location>
</feature>
<accession>A0AAN6Q1Q9</accession>